<evidence type="ECO:0000256" key="1">
    <source>
        <dbReference type="SAM" id="Phobius"/>
    </source>
</evidence>
<feature type="transmembrane region" description="Helical" evidence="1">
    <location>
        <begin position="165"/>
        <end position="183"/>
    </location>
</feature>
<dbReference type="EMBL" id="HBFQ01030440">
    <property type="protein sequence ID" value="CAD8847056.1"/>
    <property type="molecule type" value="Transcribed_RNA"/>
</dbReference>
<dbReference type="AlphaFoldDB" id="A0A7S1F6Z8"/>
<keyword evidence="1" id="KW-0472">Membrane</keyword>
<feature type="transmembrane region" description="Helical" evidence="1">
    <location>
        <begin position="21"/>
        <end position="46"/>
    </location>
</feature>
<keyword evidence="1" id="KW-0812">Transmembrane</keyword>
<organism evidence="2">
    <name type="scientific">Noctiluca scintillans</name>
    <name type="common">Sea sparkle</name>
    <name type="synonym">Red tide dinoflagellate</name>
    <dbReference type="NCBI Taxonomy" id="2966"/>
    <lineage>
        <taxon>Eukaryota</taxon>
        <taxon>Sar</taxon>
        <taxon>Alveolata</taxon>
        <taxon>Dinophyceae</taxon>
        <taxon>Noctilucales</taxon>
        <taxon>Noctilucaceae</taxon>
        <taxon>Noctiluca</taxon>
    </lineage>
</organism>
<reference evidence="2" key="1">
    <citation type="submission" date="2021-01" db="EMBL/GenBank/DDBJ databases">
        <authorList>
            <person name="Corre E."/>
            <person name="Pelletier E."/>
            <person name="Niang G."/>
            <person name="Scheremetjew M."/>
            <person name="Finn R."/>
            <person name="Kale V."/>
            <person name="Holt S."/>
            <person name="Cochrane G."/>
            <person name="Meng A."/>
            <person name="Brown T."/>
            <person name="Cohen L."/>
        </authorList>
    </citation>
    <scope>NUCLEOTIDE SEQUENCE</scope>
</reference>
<feature type="transmembrane region" description="Helical" evidence="1">
    <location>
        <begin position="252"/>
        <end position="274"/>
    </location>
</feature>
<feature type="transmembrane region" description="Helical" evidence="1">
    <location>
        <begin position="66"/>
        <end position="87"/>
    </location>
</feature>
<sequence length="311" mass="35408">MVGRALTTTGEWRNRALVTDANIYVSLWYIIVITGGLLPTLSIAFYTGQWCAPPFNYPSQAIDKKVIILHVIPATCWLFGSTAMLFATTFENFNLHREIGLCLMQTIFVAFLASAMYSLVSDLSPLGKHVQLMEWFLAFGTWLYFVLGMYFIAQPGTEYHTGHKICMVTTMITASGPGFFRVLRHFRELVTGRLFRPSLFTNYSEVPSNERNWTNLKSVESTYFCLAFIMTDAYLLFVFSRMGVLRDSEWSLLCWMVVSFPVISVLISALLRFVPGLNNDFSFSFALNYDFTTLMTQEKGIVSALLQEEKL</sequence>
<feature type="transmembrane region" description="Helical" evidence="1">
    <location>
        <begin position="99"/>
        <end position="120"/>
    </location>
</feature>
<proteinExistence type="predicted"/>
<accession>A0A7S1F6Z8</accession>
<feature type="transmembrane region" description="Helical" evidence="1">
    <location>
        <begin position="221"/>
        <end position="240"/>
    </location>
</feature>
<evidence type="ECO:0000313" key="2">
    <source>
        <dbReference type="EMBL" id="CAD8847056.1"/>
    </source>
</evidence>
<name>A0A7S1F6Z8_NOCSC</name>
<keyword evidence="1" id="KW-1133">Transmembrane helix</keyword>
<protein>
    <submittedName>
        <fullName evidence="2">Uncharacterized protein</fullName>
    </submittedName>
</protein>
<gene>
    <name evidence="2" type="ORF">NSCI0253_LOCUS21406</name>
</gene>
<feature type="transmembrane region" description="Helical" evidence="1">
    <location>
        <begin position="132"/>
        <end position="153"/>
    </location>
</feature>